<dbReference type="InterPro" id="IPR010499">
    <property type="entry name" value="AraC_E-bd"/>
</dbReference>
<accession>A0A561VL49</accession>
<dbReference type="SMART" id="SM00871">
    <property type="entry name" value="AraC_E_bind"/>
    <property type="match status" value="1"/>
</dbReference>
<dbReference type="PANTHER" id="PTHR36444">
    <property type="entry name" value="TRANSCRIPTIONAL REGULATOR PROTEIN YOBU-RELATED"/>
    <property type="match status" value="1"/>
</dbReference>
<dbReference type="EMBL" id="VIWY01000005">
    <property type="protein sequence ID" value="TWG12349.1"/>
    <property type="molecule type" value="Genomic_DNA"/>
</dbReference>
<organism evidence="2 3">
    <name type="scientific">Actinoplanes teichomyceticus</name>
    <dbReference type="NCBI Taxonomy" id="1867"/>
    <lineage>
        <taxon>Bacteria</taxon>
        <taxon>Bacillati</taxon>
        <taxon>Actinomycetota</taxon>
        <taxon>Actinomycetes</taxon>
        <taxon>Micromonosporales</taxon>
        <taxon>Micromonosporaceae</taxon>
        <taxon>Actinoplanes</taxon>
    </lineage>
</organism>
<dbReference type="InterPro" id="IPR053182">
    <property type="entry name" value="YobU-like_regulator"/>
</dbReference>
<sequence>MTPVDRAEVLVAGYALRTTTNAAEADPATAGLPGLWRRALDPDAFTRVTGRLDDRMYAVLTDYESDHRGAYTQVVGVAVGDPGGAGGLTVVRVPAARCLLRTVRGPMPRALITAWQDIWRHTDAGAEPARAFTTDLEVHHAGGADIYLAVH</sequence>
<evidence type="ECO:0000259" key="1">
    <source>
        <dbReference type="SMART" id="SM00871"/>
    </source>
</evidence>
<dbReference type="InterPro" id="IPR011256">
    <property type="entry name" value="Reg_factor_effector_dom_sf"/>
</dbReference>
<dbReference type="Gene3D" id="3.20.80.10">
    <property type="entry name" value="Regulatory factor, effector binding domain"/>
    <property type="match status" value="1"/>
</dbReference>
<dbReference type="OrthoDB" id="3173400at2"/>
<evidence type="ECO:0000313" key="3">
    <source>
        <dbReference type="Proteomes" id="UP000320239"/>
    </source>
</evidence>
<evidence type="ECO:0000313" key="2">
    <source>
        <dbReference type="EMBL" id="TWG12349.1"/>
    </source>
</evidence>
<dbReference type="InterPro" id="IPR029441">
    <property type="entry name" value="Cass2"/>
</dbReference>
<dbReference type="RefSeq" id="WP_122979038.1">
    <property type="nucleotide sequence ID" value="NZ_BOMX01000092.1"/>
</dbReference>
<dbReference type="SUPFAM" id="SSF55136">
    <property type="entry name" value="Probable bacterial effector-binding domain"/>
    <property type="match status" value="1"/>
</dbReference>
<gene>
    <name evidence="2" type="ORF">FHX34_105216</name>
</gene>
<feature type="domain" description="AraC effector-binding" evidence="1">
    <location>
        <begin position="1"/>
        <end position="151"/>
    </location>
</feature>
<dbReference type="Proteomes" id="UP000320239">
    <property type="component" value="Unassembled WGS sequence"/>
</dbReference>
<name>A0A561VL49_ACTTI</name>
<keyword evidence="3" id="KW-1185">Reference proteome</keyword>
<dbReference type="PANTHER" id="PTHR36444:SF2">
    <property type="entry name" value="TRANSCRIPTIONAL REGULATOR PROTEIN YOBU-RELATED"/>
    <property type="match status" value="1"/>
</dbReference>
<dbReference type="AlphaFoldDB" id="A0A561VL49"/>
<dbReference type="Pfam" id="PF14526">
    <property type="entry name" value="Cass2"/>
    <property type="match status" value="1"/>
</dbReference>
<proteinExistence type="predicted"/>
<comment type="caution">
    <text evidence="2">The sequence shown here is derived from an EMBL/GenBank/DDBJ whole genome shotgun (WGS) entry which is preliminary data.</text>
</comment>
<reference evidence="2 3" key="1">
    <citation type="submission" date="2019-06" db="EMBL/GenBank/DDBJ databases">
        <title>Sequencing the genomes of 1000 actinobacteria strains.</title>
        <authorList>
            <person name="Klenk H.-P."/>
        </authorList>
    </citation>
    <scope>NUCLEOTIDE SEQUENCE [LARGE SCALE GENOMIC DNA]</scope>
    <source>
        <strain evidence="2 3">DSM 43866</strain>
    </source>
</reference>
<protein>
    <submittedName>
        <fullName evidence="2">Putative transcriptional regulator YdeE</fullName>
    </submittedName>
</protein>